<dbReference type="Proteomes" id="UP000017667">
    <property type="component" value="Unassembled WGS sequence"/>
</dbReference>
<evidence type="ECO:0000313" key="1">
    <source>
        <dbReference type="EMBL" id="ENW18748.1"/>
    </source>
</evidence>
<gene>
    <name evidence="1" type="ORF">F927_01226</name>
</gene>
<organism evidence="1 2">
    <name type="scientific">Acinetobacter haemolyticus CIP 64.3 = MTCC 9819</name>
    <dbReference type="NCBI Taxonomy" id="1217659"/>
    <lineage>
        <taxon>Bacteria</taxon>
        <taxon>Pseudomonadati</taxon>
        <taxon>Pseudomonadota</taxon>
        <taxon>Gammaproteobacteria</taxon>
        <taxon>Moraxellales</taxon>
        <taxon>Moraxellaceae</taxon>
        <taxon>Acinetobacter</taxon>
    </lineage>
</organism>
<keyword evidence="2" id="KW-1185">Reference proteome</keyword>
<protein>
    <submittedName>
        <fullName evidence="1">Uncharacterized protein</fullName>
    </submittedName>
</protein>
<dbReference type="AlphaFoldDB" id="N9F7C3"/>
<dbReference type="HOGENOM" id="CLU_2893600_0_0_6"/>
<comment type="caution">
    <text evidence="1">The sequence shown here is derived from an EMBL/GenBank/DDBJ whole genome shotgun (WGS) entry which is preliminary data.</text>
</comment>
<accession>N9F7C3</accession>
<dbReference type="EMBL" id="APQQ01000018">
    <property type="protein sequence ID" value="ENW18748.1"/>
    <property type="molecule type" value="Genomic_DNA"/>
</dbReference>
<name>N9F7C3_ACIHA</name>
<sequence length="62" mass="6431">MSVGVGSNGAEQDKAINAGLFGSGERSLPGLASIKRIHLDTRFVFNPCCKATEAIETSGALH</sequence>
<proteinExistence type="predicted"/>
<evidence type="ECO:0000313" key="2">
    <source>
        <dbReference type="Proteomes" id="UP000017667"/>
    </source>
</evidence>
<reference evidence="1 2" key="1">
    <citation type="submission" date="2013-02" db="EMBL/GenBank/DDBJ databases">
        <title>The Genome Sequence of Acinetobacter haemolyticus CIP 64.3.</title>
        <authorList>
            <consortium name="The Broad Institute Genome Sequencing Platform"/>
            <consortium name="The Broad Institute Genome Sequencing Center for Infectious Disease"/>
            <person name="Cerqueira G."/>
            <person name="Feldgarden M."/>
            <person name="Courvalin P."/>
            <person name="Perichon B."/>
            <person name="Grillot-Courvalin C."/>
            <person name="Clermont D."/>
            <person name="Rocha E."/>
            <person name="Yoon E.-J."/>
            <person name="Nemec A."/>
            <person name="Walker B."/>
            <person name="Young S.K."/>
            <person name="Zeng Q."/>
            <person name="Gargeya S."/>
            <person name="Fitzgerald M."/>
            <person name="Haas B."/>
            <person name="Abouelleil A."/>
            <person name="Alvarado L."/>
            <person name="Arachchi H.M."/>
            <person name="Berlin A.M."/>
            <person name="Chapman S.B."/>
            <person name="Dewar J."/>
            <person name="Goldberg J."/>
            <person name="Griggs A."/>
            <person name="Gujja S."/>
            <person name="Hansen M."/>
            <person name="Howarth C."/>
            <person name="Imamovic A."/>
            <person name="Larimer J."/>
            <person name="McCowan C."/>
            <person name="Murphy C."/>
            <person name="Neiman D."/>
            <person name="Pearson M."/>
            <person name="Priest M."/>
            <person name="Roberts A."/>
            <person name="Saif S."/>
            <person name="Shea T."/>
            <person name="Sisk P."/>
            <person name="Sykes S."/>
            <person name="Wortman J."/>
            <person name="Nusbaum C."/>
            <person name="Birren B."/>
        </authorList>
    </citation>
    <scope>NUCLEOTIDE SEQUENCE [LARGE SCALE GENOMIC DNA]</scope>
    <source>
        <strain evidence="1 2">CIP 64.3</strain>
    </source>
</reference>